<feature type="domain" description="BTB" evidence="1">
    <location>
        <begin position="36"/>
        <end position="106"/>
    </location>
</feature>
<dbReference type="InterPro" id="IPR000210">
    <property type="entry name" value="BTB/POZ_dom"/>
</dbReference>
<dbReference type="GO" id="GO:0048512">
    <property type="term" value="P:circadian behavior"/>
    <property type="evidence" value="ECO:0007669"/>
    <property type="project" value="TreeGrafter"/>
</dbReference>
<dbReference type="GO" id="GO:0005737">
    <property type="term" value="C:cytoplasm"/>
    <property type="evidence" value="ECO:0007669"/>
    <property type="project" value="TreeGrafter"/>
</dbReference>
<dbReference type="SMART" id="SM00875">
    <property type="entry name" value="BACK"/>
    <property type="match status" value="1"/>
</dbReference>
<dbReference type="Pfam" id="PF07707">
    <property type="entry name" value="BACK"/>
    <property type="match status" value="1"/>
</dbReference>
<dbReference type="GO" id="GO:0050804">
    <property type="term" value="P:modulation of chemical synaptic transmission"/>
    <property type="evidence" value="ECO:0007669"/>
    <property type="project" value="TreeGrafter"/>
</dbReference>
<dbReference type="InterPro" id="IPR052407">
    <property type="entry name" value="BTB_POZ_domain_cont_9"/>
</dbReference>
<dbReference type="Gene3D" id="3.30.710.10">
    <property type="entry name" value="Potassium Channel Kv1.1, Chain A"/>
    <property type="match status" value="1"/>
</dbReference>
<reference evidence="2" key="1">
    <citation type="submission" date="2023-03" db="EMBL/GenBank/DDBJ databases">
        <authorList>
            <person name="Steffen K."/>
            <person name="Cardenas P."/>
        </authorList>
    </citation>
    <scope>NUCLEOTIDE SEQUENCE</scope>
</reference>
<dbReference type="SUPFAM" id="SSF54695">
    <property type="entry name" value="POZ domain"/>
    <property type="match status" value="1"/>
</dbReference>
<dbReference type="PROSITE" id="PS50097">
    <property type="entry name" value="BTB"/>
    <property type="match status" value="1"/>
</dbReference>
<keyword evidence="3" id="KW-1185">Reference proteome</keyword>
<dbReference type="PANTHER" id="PTHR46306">
    <property type="entry name" value="BTB/POZ DOMAIN-CONTAINING PROTEIN 9"/>
    <property type="match status" value="1"/>
</dbReference>
<dbReference type="CDD" id="cd18186">
    <property type="entry name" value="BTB_POZ_ZBTB_KLHL-like"/>
    <property type="match status" value="1"/>
</dbReference>
<protein>
    <submittedName>
        <fullName evidence="2">BTB/POZ domain-containing protein 9</fullName>
    </submittedName>
</protein>
<organism evidence="2 3">
    <name type="scientific">Geodia barretti</name>
    <name type="common">Barrett's horny sponge</name>
    <dbReference type="NCBI Taxonomy" id="519541"/>
    <lineage>
        <taxon>Eukaryota</taxon>
        <taxon>Metazoa</taxon>
        <taxon>Porifera</taxon>
        <taxon>Demospongiae</taxon>
        <taxon>Heteroscleromorpha</taxon>
        <taxon>Tetractinellida</taxon>
        <taxon>Astrophorina</taxon>
        <taxon>Geodiidae</taxon>
        <taxon>Geodia</taxon>
    </lineage>
</organism>
<name>A0AA35W674_GEOBA</name>
<dbReference type="InterPro" id="IPR011333">
    <property type="entry name" value="SKP1/BTB/POZ_sf"/>
</dbReference>
<gene>
    <name evidence="2" type="ORF">GBAR_LOCUS6447</name>
</gene>
<dbReference type="GO" id="GO:0008344">
    <property type="term" value="P:adult locomotory behavior"/>
    <property type="evidence" value="ECO:0007669"/>
    <property type="project" value="TreeGrafter"/>
</dbReference>
<evidence type="ECO:0000313" key="2">
    <source>
        <dbReference type="EMBL" id="CAI8009653.1"/>
    </source>
</evidence>
<dbReference type="SMART" id="SM00225">
    <property type="entry name" value="BTB"/>
    <property type="match status" value="1"/>
</dbReference>
<evidence type="ECO:0000313" key="3">
    <source>
        <dbReference type="Proteomes" id="UP001174909"/>
    </source>
</evidence>
<dbReference type="Proteomes" id="UP001174909">
    <property type="component" value="Unassembled WGS sequence"/>
</dbReference>
<proteinExistence type="predicted"/>
<dbReference type="PANTHER" id="PTHR46306:SF1">
    <property type="entry name" value="BTB_POZ DOMAIN-CONTAINING PROTEIN 9"/>
    <property type="match status" value="1"/>
</dbReference>
<dbReference type="InterPro" id="IPR011705">
    <property type="entry name" value="BACK"/>
</dbReference>
<evidence type="ECO:0000259" key="1">
    <source>
        <dbReference type="PROSITE" id="PS50097"/>
    </source>
</evidence>
<dbReference type="EMBL" id="CASHTH010000980">
    <property type="protein sequence ID" value="CAI8009653.1"/>
    <property type="molecule type" value="Genomic_DNA"/>
</dbReference>
<accession>A0AA35W674</accession>
<dbReference type="AlphaFoldDB" id="A0AA35W674"/>
<dbReference type="Pfam" id="PF00651">
    <property type="entry name" value="BTB"/>
    <property type="match status" value="1"/>
</dbReference>
<comment type="caution">
    <text evidence="2">The sequence shown here is derived from an EMBL/GenBank/DDBJ whole genome shotgun (WGS) entry which is preliminary data.</text>
</comment>
<sequence>MENVFPPQPKRIRVTLESDNHTNLAADLWKKRPEFTDVVFLVGGREFPAHKMVLASKSDYFKRMLYGRMKEASQKKIKLFPDGSVAPATFQKVLQYAYIESLKLDEPLDDILAITYAADCMSFTELKSKLGEHLKNSINVGTVIKLYVFSKGNELLTAHHIDKKCLDFIENPSNTSAILKSEEFLELPKDYLKEVISRDTFVAPENDILQAVLKWKAHNEEEDIAGIVEQIRLSRFTAMEIFTIVEPTGLFTETDILDGIRVVNTADLSRTRPRGRYYYEGEQTNFLAREAKDITFDSRYKGEISISLPRSYLLNFLCFEVHPDLPASDKSKGYTYEVRVQLDGQTMLTLFDYSNGDYFNCRGQQVLFFPTLTLRSVDVIIHSIEGIRKDGNYSSTYTTLTSHRISTLQFSDKNIPFKFMKGIIAPLCDYEVQFTSFSKNEKNKLSSEAFFNQPYSVSTLMINITYDPMVSLMAHIEMVMGQKQNRGERKKSLFQDIRSPIKLNLEEMVIGYVKITIIPASGTLPELAPDKHVTITSIRCRSSAKVDDVNMAQWGPYIRAS</sequence>
<dbReference type="Gene3D" id="1.25.40.420">
    <property type="match status" value="1"/>
</dbReference>